<dbReference type="Proteomes" id="UP000198744">
    <property type="component" value="Unassembled WGS sequence"/>
</dbReference>
<accession>A0A1H7YMD3</accession>
<organism evidence="1 2">
    <name type="scientific">Syntrophus gentianae</name>
    <dbReference type="NCBI Taxonomy" id="43775"/>
    <lineage>
        <taxon>Bacteria</taxon>
        <taxon>Pseudomonadati</taxon>
        <taxon>Thermodesulfobacteriota</taxon>
        <taxon>Syntrophia</taxon>
        <taxon>Syntrophales</taxon>
        <taxon>Syntrophaceae</taxon>
        <taxon>Syntrophus</taxon>
    </lineage>
</organism>
<evidence type="ECO:0000313" key="2">
    <source>
        <dbReference type="Proteomes" id="UP000198744"/>
    </source>
</evidence>
<reference evidence="1 2" key="1">
    <citation type="submission" date="2016-10" db="EMBL/GenBank/DDBJ databases">
        <authorList>
            <person name="de Groot N.N."/>
        </authorList>
    </citation>
    <scope>NUCLEOTIDE SEQUENCE [LARGE SCALE GENOMIC DNA]</scope>
    <source>
        <strain evidence="1 2">DSM 8423</strain>
    </source>
</reference>
<gene>
    <name evidence="1" type="ORF">SAMN04489760_11728</name>
</gene>
<protein>
    <submittedName>
        <fullName evidence="1">Uncharacterized protein</fullName>
    </submittedName>
</protein>
<proteinExistence type="predicted"/>
<keyword evidence="2" id="KW-1185">Reference proteome</keyword>
<dbReference type="EMBL" id="FOBS01000017">
    <property type="protein sequence ID" value="SEM47392.1"/>
    <property type="molecule type" value="Genomic_DNA"/>
</dbReference>
<dbReference type="AlphaFoldDB" id="A0A1H7YMD3"/>
<name>A0A1H7YMD3_9BACT</name>
<dbReference type="OrthoDB" id="1667101at2"/>
<dbReference type="RefSeq" id="WP_093883860.1">
    <property type="nucleotide sequence ID" value="NZ_FOBS01000017.1"/>
</dbReference>
<sequence length="170" mass="19799">MDAKITEYKEIIFDSKSEAVFARTLDLGGHQWIYHPPEHCGHVWDFLVFRMHMGAKPMPILVEYKPKMPTNTYVDELTNKMRCDPKESVVVWGNPWDGVDRSIDGPQECCYRVYPIFCSYGKYGWGDFIRLGDNGGDWPTSWRHPTWDVLGITEEMAQEAKNFRFDLVVV</sequence>
<evidence type="ECO:0000313" key="1">
    <source>
        <dbReference type="EMBL" id="SEM47392.1"/>
    </source>
</evidence>